<evidence type="ECO:0000256" key="3">
    <source>
        <dbReference type="ARBA" id="ARBA00022475"/>
    </source>
</evidence>
<dbReference type="InterPro" id="IPR001251">
    <property type="entry name" value="CRAL-TRIO_dom"/>
</dbReference>
<organism evidence="10 11">
    <name type="scientific">Microthlaspi erraticum</name>
    <dbReference type="NCBI Taxonomy" id="1685480"/>
    <lineage>
        <taxon>Eukaryota</taxon>
        <taxon>Viridiplantae</taxon>
        <taxon>Streptophyta</taxon>
        <taxon>Embryophyta</taxon>
        <taxon>Tracheophyta</taxon>
        <taxon>Spermatophyta</taxon>
        <taxon>Magnoliopsida</taxon>
        <taxon>eudicotyledons</taxon>
        <taxon>Gunneridae</taxon>
        <taxon>Pentapetalae</taxon>
        <taxon>rosids</taxon>
        <taxon>malvids</taxon>
        <taxon>Brassicales</taxon>
        <taxon>Brassicaceae</taxon>
        <taxon>Coluteocarpeae</taxon>
        <taxon>Microthlaspi</taxon>
    </lineage>
</organism>
<gene>
    <name evidence="10" type="ORF">MERR_LOCUS39465</name>
</gene>
<sequence>MANDLIILQDFVYDEYEEVHQYYPHGYHGVDREGRPVYIERLAKRHINSLTTIIDVSGVSWMSFRKLAQDLVMRMQKTDGDNYPETLNQMYIVNAGGGFNLIWNTVKGFLDPKTTSKIHALLLSLNSELPEFLGRDCTCANESGCMRFNKGLWNDPEIMKLVCSRDAMYKSKGNRPPREWRSNYIICLAGIFFSILGVYLSIQEGASKSNFVKEFGKDMNRILEEIPRDRKTFIFSATMTQKHFLGVEGLFLALYVRELQRACLRNPVKIEAVSKYPTVDTLKQQYLFAPSKFKSRSYQWSYEPGECNILVCTDLASRGMDIPSVDVVINYAMPTDPKDYIHRVGRTARAGRSGLEWLIEIEKHSLA</sequence>
<evidence type="ECO:0000256" key="7">
    <source>
        <dbReference type="SAM" id="Phobius"/>
    </source>
</evidence>
<evidence type="ECO:0000259" key="9">
    <source>
        <dbReference type="PROSITE" id="PS51194"/>
    </source>
</evidence>
<dbReference type="SMART" id="SM00490">
    <property type="entry name" value="HELICc"/>
    <property type="match status" value="1"/>
</dbReference>
<dbReference type="CDD" id="cd00170">
    <property type="entry name" value="SEC14"/>
    <property type="match status" value="1"/>
</dbReference>
<dbReference type="InterPro" id="IPR051026">
    <property type="entry name" value="PI/PC_transfer"/>
</dbReference>
<dbReference type="SMART" id="SM00516">
    <property type="entry name" value="SEC14"/>
    <property type="match status" value="1"/>
</dbReference>
<dbReference type="OrthoDB" id="1434354at2759"/>
<dbReference type="GO" id="GO:0015031">
    <property type="term" value="P:protein transport"/>
    <property type="evidence" value="ECO:0007669"/>
    <property type="project" value="UniProtKB-KW"/>
</dbReference>
<dbReference type="InterPro" id="IPR027417">
    <property type="entry name" value="P-loop_NTPase"/>
</dbReference>
<keyword evidence="11" id="KW-1185">Reference proteome</keyword>
<dbReference type="PROSITE" id="PS51194">
    <property type="entry name" value="HELICASE_CTER"/>
    <property type="match status" value="1"/>
</dbReference>
<dbReference type="Proteomes" id="UP000467841">
    <property type="component" value="Unassembled WGS sequence"/>
</dbReference>
<dbReference type="InterPro" id="IPR001650">
    <property type="entry name" value="Helicase_C-like"/>
</dbReference>
<dbReference type="Gene3D" id="3.40.525.10">
    <property type="entry name" value="CRAL-TRIO lipid binding domain"/>
    <property type="match status" value="1"/>
</dbReference>
<dbReference type="PANTHER" id="PTHR45657">
    <property type="entry name" value="CRAL-TRIO DOMAIN-CONTAINING PROTEIN YKL091C-RELATED"/>
    <property type="match status" value="1"/>
</dbReference>
<keyword evidence="7" id="KW-0472">Membrane</keyword>
<dbReference type="PROSITE" id="PS50191">
    <property type="entry name" value="CRAL_TRIO"/>
    <property type="match status" value="1"/>
</dbReference>
<evidence type="ECO:0000259" key="8">
    <source>
        <dbReference type="PROSITE" id="PS50191"/>
    </source>
</evidence>
<dbReference type="InterPro" id="IPR036865">
    <property type="entry name" value="CRAL-TRIO_dom_sf"/>
</dbReference>
<keyword evidence="3" id="KW-1003">Cell membrane</keyword>
<keyword evidence="5" id="KW-0333">Golgi apparatus</keyword>
<dbReference type="GO" id="GO:0000139">
    <property type="term" value="C:Golgi membrane"/>
    <property type="evidence" value="ECO:0007669"/>
    <property type="project" value="UniProtKB-SubCell"/>
</dbReference>
<dbReference type="AlphaFoldDB" id="A0A6D2KGH6"/>
<evidence type="ECO:0000256" key="1">
    <source>
        <dbReference type="ARBA" id="ARBA00004202"/>
    </source>
</evidence>
<name>A0A6D2KGH6_9BRAS</name>
<evidence type="ECO:0000256" key="6">
    <source>
        <dbReference type="ARBA" id="ARBA00038020"/>
    </source>
</evidence>
<dbReference type="SUPFAM" id="SSF52087">
    <property type="entry name" value="CRAL/TRIO domain"/>
    <property type="match status" value="1"/>
</dbReference>
<dbReference type="GO" id="GO:0005886">
    <property type="term" value="C:plasma membrane"/>
    <property type="evidence" value="ECO:0007669"/>
    <property type="project" value="UniProtKB-SubCell"/>
</dbReference>
<keyword evidence="7" id="KW-0812">Transmembrane</keyword>
<dbReference type="CDD" id="cd18787">
    <property type="entry name" value="SF2_C_DEAD"/>
    <property type="match status" value="1"/>
</dbReference>
<accession>A0A6D2KGH6</accession>
<reference evidence="10" key="1">
    <citation type="submission" date="2020-01" db="EMBL/GenBank/DDBJ databases">
        <authorList>
            <person name="Mishra B."/>
        </authorList>
    </citation>
    <scope>NUCLEOTIDE SEQUENCE [LARGE SCALE GENOMIC DNA]</scope>
</reference>
<dbReference type="Gene3D" id="3.40.50.300">
    <property type="entry name" value="P-loop containing nucleotide triphosphate hydrolases"/>
    <property type="match status" value="2"/>
</dbReference>
<dbReference type="Pfam" id="PF00271">
    <property type="entry name" value="Helicase_C"/>
    <property type="match status" value="1"/>
</dbReference>
<comment type="similarity">
    <text evidence="6">Belongs to the SFH family.</text>
</comment>
<evidence type="ECO:0000313" key="11">
    <source>
        <dbReference type="Proteomes" id="UP000467841"/>
    </source>
</evidence>
<feature type="domain" description="Helicase C-terminal" evidence="9">
    <location>
        <begin position="218"/>
        <end position="367"/>
    </location>
</feature>
<dbReference type="Pfam" id="PF00650">
    <property type="entry name" value="CRAL_TRIO"/>
    <property type="match status" value="1"/>
</dbReference>
<evidence type="ECO:0000313" key="10">
    <source>
        <dbReference type="EMBL" id="CAA7052230.1"/>
    </source>
</evidence>
<dbReference type="PANTHER" id="PTHR45657:SF43">
    <property type="entry name" value="PHOSPHATIDYLINOSITOL_PHOSPHATIDYLCHOLINE TRANSFER PROTEIN SFH9"/>
    <property type="match status" value="1"/>
</dbReference>
<comment type="caution">
    <text evidence="10">The sequence shown here is derived from an EMBL/GenBank/DDBJ whole genome shotgun (WGS) entry which is preliminary data.</text>
</comment>
<keyword evidence="7" id="KW-1133">Transmembrane helix</keyword>
<comment type="subcellular location">
    <subcellularLocation>
        <location evidence="1">Cell membrane</location>
        <topology evidence="1">Peripheral membrane protein</topology>
    </subcellularLocation>
    <subcellularLocation>
        <location evidence="2">Golgi apparatus membrane</location>
        <topology evidence="2">Peripheral membrane protein</topology>
    </subcellularLocation>
</comment>
<feature type="domain" description="CRAL-TRIO" evidence="8">
    <location>
        <begin position="1"/>
        <end position="150"/>
    </location>
</feature>
<keyword evidence="4" id="KW-0813">Transport</keyword>
<protein>
    <recommendedName>
        <fullName evidence="12">Helicase C-terminal domain-containing protein</fullName>
    </recommendedName>
</protein>
<evidence type="ECO:0000256" key="5">
    <source>
        <dbReference type="ARBA" id="ARBA00023034"/>
    </source>
</evidence>
<evidence type="ECO:0000256" key="2">
    <source>
        <dbReference type="ARBA" id="ARBA00004395"/>
    </source>
</evidence>
<feature type="transmembrane region" description="Helical" evidence="7">
    <location>
        <begin position="184"/>
        <end position="202"/>
    </location>
</feature>
<evidence type="ECO:0008006" key="12">
    <source>
        <dbReference type="Google" id="ProtNLM"/>
    </source>
</evidence>
<dbReference type="SUPFAM" id="SSF52540">
    <property type="entry name" value="P-loop containing nucleoside triphosphate hydrolases"/>
    <property type="match status" value="1"/>
</dbReference>
<keyword evidence="4" id="KW-0653">Protein transport</keyword>
<evidence type="ECO:0000256" key="4">
    <source>
        <dbReference type="ARBA" id="ARBA00022927"/>
    </source>
</evidence>
<proteinExistence type="inferred from homology"/>
<dbReference type="EMBL" id="CACVBM020001496">
    <property type="protein sequence ID" value="CAA7052230.1"/>
    <property type="molecule type" value="Genomic_DNA"/>
</dbReference>